<keyword evidence="3" id="KW-1185">Reference proteome</keyword>
<evidence type="ECO:0000259" key="1">
    <source>
        <dbReference type="Pfam" id="PF12728"/>
    </source>
</evidence>
<dbReference type="Proteomes" id="UP000231658">
    <property type="component" value="Unassembled WGS sequence"/>
</dbReference>
<feature type="domain" description="Helix-turn-helix" evidence="1">
    <location>
        <begin position="35"/>
        <end position="81"/>
    </location>
</feature>
<gene>
    <name evidence="2" type="primary">mamR</name>
    <name evidence="2" type="ORF">MTBPR1_270005</name>
</gene>
<dbReference type="InterPro" id="IPR041657">
    <property type="entry name" value="HTH_17"/>
</dbReference>
<accession>A0A1C3RHD5</accession>
<organism evidence="2 3">
    <name type="scientific">Candidatus Terasakiella magnetica</name>
    <dbReference type="NCBI Taxonomy" id="1867952"/>
    <lineage>
        <taxon>Bacteria</taxon>
        <taxon>Pseudomonadati</taxon>
        <taxon>Pseudomonadota</taxon>
        <taxon>Alphaproteobacteria</taxon>
        <taxon>Rhodospirillales</taxon>
        <taxon>Terasakiellaceae</taxon>
        <taxon>Terasakiella</taxon>
    </lineage>
</organism>
<name>A0A1C3RHD5_9PROT</name>
<dbReference type="OrthoDB" id="3234977at2"/>
<evidence type="ECO:0000313" key="3">
    <source>
        <dbReference type="Proteomes" id="UP000231658"/>
    </source>
</evidence>
<proteinExistence type="predicted"/>
<sequence length="85" mass="9749">MWTILTRVGTLMSMAAAVVHYYDQRHREVNSSRIYNSTEAARLLGISRKTMIKLLEKGRIRGRLVNGNYRVPGSSIIEYLSHDPE</sequence>
<protein>
    <submittedName>
        <fullName evidence="2">Magnetosome protein MamR</fullName>
    </submittedName>
</protein>
<reference evidence="2 3" key="1">
    <citation type="submission" date="2016-07" db="EMBL/GenBank/DDBJ databases">
        <authorList>
            <person name="Lefevre C.T."/>
        </authorList>
    </citation>
    <scope>NUCLEOTIDE SEQUENCE [LARGE SCALE GENOMIC DNA]</scope>
    <source>
        <strain evidence="2">PR1</strain>
    </source>
</reference>
<dbReference type="EMBL" id="FLYE01000020">
    <property type="protein sequence ID" value="SCA56622.1"/>
    <property type="molecule type" value="Genomic_DNA"/>
</dbReference>
<dbReference type="AlphaFoldDB" id="A0A1C3RHD5"/>
<dbReference type="STRING" id="1867952.MTBPR1_270005"/>
<evidence type="ECO:0000313" key="2">
    <source>
        <dbReference type="EMBL" id="SCA56622.1"/>
    </source>
</evidence>
<dbReference type="Pfam" id="PF12728">
    <property type="entry name" value="HTH_17"/>
    <property type="match status" value="1"/>
</dbReference>